<name>A0AAJ0AV63_9PEZI</name>
<gene>
    <name evidence="2" type="ORF">BDP55DRAFT_724541</name>
</gene>
<proteinExistence type="predicted"/>
<evidence type="ECO:0000313" key="3">
    <source>
        <dbReference type="Proteomes" id="UP001224890"/>
    </source>
</evidence>
<comment type="caution">
    <text evidence="2">The sequence shown here is derived from an EMBL/GenBank/DDBJ whole genome shotgun (WGS) entry which is preliminary data.</text>
</comment>
<dbReference type="Proteomes" id="UP001224890">
    <property type="component" value="Unassembled WGS sequence"/>
</dbReference>
<keyword evidence="3" id="KW-1185">Reference proteome</keyword>
<dbReference type="RefSeq" id="XP_060434661.1">
    <property type="nucleotide sequence ID" value="XM_060578902.1"/>
</dbReference>
<dbReference type="GeneID" id="85463428"/>
<reference evidence="2" key="1">
    <citation type="submission" date="2021-06" db="EMBL/GenBank/DDBJ databases">
        <title>Comparative genomics, transcriptomics and evolutionary studies reveal genomic signatures of adaptation to plant cell wall in hemibiotrophic fungi.</title>
        <authorList>
            <consortium name="DOE Joint Genome Institute"/>
            <person name="Baroncelli R."/>
            <person name="Diaz J.F."/>
            <person name="Benocci T."/>
            <person name="Peng M."/>
            <person name="Battaglia E."/>
            <person name="Haridas S."/>
            <person name="Andreopoulos W."/>
            <person name="Labutti K."/>
            <person name="Pangilinan J."/>
            <person name="Floch G.L."/>
            <person name="Makela M.R."/>
            <person name="Henrissat B."/>
            <person name="Grigoriev I.V."/>
            <person name="Crouch J.A."/>
            <person name="De Vries R.P."/>
            <person name="Sukno S.A."/>
            <person name="Thon M.R."/>
        </authorList>
    </citation>
    <scope>NUCLEOTIDE SEQUENCE</scope>
    <source>
        <strain evidence="2">CBS 193.32</strain>
    </source>
</reference>
<feature type="region of interest" description="Disordered" evidence="1">
    <location>
        <begin position="216"/>
        <end position="252"/>
    </location>
</feature>
<feature type="compositionally biased region" description="Polar residues" evidence="1">
    <location>
        <begin position="236"/>
        <end position="245"/>
    </location>
</feature>
<dbReference type="PANTHER" id="PTHR38166:SF1">
    <property type="entry name" value="C2H2-TYPE DOMAIN-CONTAINING PROTEIN"/>
    <property type="match status" value="1"/>
</dbReference>
<dbReference type="PANTHER" id="PTHR38166">
    <property type="entry name" value="C2H2-TYPE DOMAIN-CONTAINING PROTEIN-RELATED"/>
    <property type="match status" value="1"/>
</dbReference>
<evidence type="ECO:0008006" key="4">
    <source>
        <dbReference type="Google" id="ProtNLM"/>
    </source>
</evidence>
<evidence type="ECO:0000256" key="1">
    <source>
        <dbReference type="SAM" id="MobiDB-lite"/>
    </source>
</evidence>
<dbReference type="AlphaFoldDB" id="A0AAJ0AV63"/>
<evidence type="ECO:0000313" key="2">
    <source>
        <dbReference type="EMBL" id="KAK1690966.1"/>
    </source>
</evidence>
<accession>A0AAJ0AV63</accession>
<protein>
    <recommendedName>
        <fullName evidence="4">C2H2-type domain-containing protein</fullName>
    </recommendedName>
</protein>
<sequence>MDNQLKQSYDHDDDCPDEFEKKKSRLQGSKADKNDNDLSLACRFYKADKRTHNRCFLLQLNKIRDVKQHLYRKHIQPHYCSRCGREFDTQVEERCHTRQQDCSKRANQPPDGITHDQQKELKERVDRKLAVDQHWFAVWDIVFPGKRRPYPPFVYSPTRDVPTTMRSYWQETTEETLADRFSRVPGVDSERIIGGLNTLMDNFFNRFIEEHTPVAEGEQALDSSSDDSPETVSSSTRTPAVPSTNRDQRTLPESVQDFVSLMSGTANQSFMPGGDSLFTNYQTLGVADQQWGITPSDDAHEWDQFSATFMETLLLEARL</sequence>
<feature type="region of interest" description="Disordered" evidence="1">
    <location>
        <begin position="1"/>
        <end position="32"/>
    </location>
</feature>
<dbReference type="EMBL" id="JAHMHR010000005">
    <property type="protein sequence ID" value="KAK1690966.1"/>
    <property type="molecule type" value="Genomic_DNA"/>
</dbReference>
<organism evidence="2 3">
    <name type="scientific">Colletotrichum godetiae</name>
    <dbReference type="NCBI Taxonomy" id="1209918"/>
    <lineage>
        <taxon>Eukaryota</taxon>
        <taxon>Fungi</taxon>
        <taxon>Dikarya</taxon>
        <taxon>Ascomycota</taxon>
        <taxon>Pezizomycotina</taxon>
        <taxon>Sordariomycetes</taxon>
        <taxon>Hypocreomycetidae</taxon>
        <taxon>Glomerellales</taxon>
        <taxon>Glomerellaceae</taxon>
        <taxon>Colletotrichum</taxon>
        <taxon>Colletotrichum acutatum species complex</taxon>
    </lineage>
</organism>